<evidence type="ECO:0000256" key="1">
    <source>
        <dbReference type="SAM" id="MobiDB-lite"/>
    </source>
</evidence>
<protein>
    <submittedName>
        <fullName evidence="2">Uncharacterized protein</fullName>
    </submittedName>
</protein>
<evidence type="ECO:0000313" key="3">
    <source>
        <dbReference type="Proteomes" id="UP000561011"/>
    </source>
</evidence>
<feature type="region of interest" description="Disordered" evidence="1">
    <location>
        <begin position="1"/>
        <end position="31"/>
    </location>
</feature>
<dbReference type="AlphaFoldDB" id="A0A853EXI7"/>
<sequence>MSDGTSTSDAAWREERSRNAAHQAAELERRRSVETAAARELIAEFVARAEAAGVPTQRLVARGYRGSGTYRTSIDGWYLRKNQSVGIGSDGQFYVLSVEGSLRARLRGATPPPSDPPLVLGQGARDGESIDLAEALDRALHGTTDDPA</sequence>
<keyword evidence="3" id="KW-1185">Reference proteome</keyword>
<comment type="caution">
    <text evidence="2">The sequence shown here is derived from an EMBL/GenBank/DDBJ whole genome shotgun (WGS) entry which is preliminary data.</text>
</comment>
<reference evidence="2 3" key="1">
    <citation type="submission" date="2020-07" db="EMBL/GenBank/DDBJ databases">
        <title>MOT database genomes.</title>
        <authorList>
            <person name="Joseph S."/>
            <person name="Aduse-Opoku J."/>
            <person name="Hashim A."/>
            <person name="Wade W."/>
            <person name="Curtis M."/>
        </authorList>
    </citation>
    <scope>NUCLEOTIDE SEQUENCE [LARGE SCALE GENOMIC DNA]</scope>
    <source>
        <strain evidence="2 3">DSM 100099</strain>
    </source>
</reference>
<evidence type="ECO:0000313" key="2">
    <source>
        <dbReference type="EMBL" id="NYS95377.1"/>
    </source>
</evidence>
<dbReference type="EMBL" id="JACBYE010000070">
    <property type="protein sequence ID" value="NYS95377.1"/>
    <property type="molecule type" value="Genomic_DNA"/>
</dbReference>
<name>A0A853EXI7_9MICO</name>
<accession>A0A853EXI7</accession>
<dbReference type="Proteomes" id="UP000561011">
    <property type="component" value="Unassembled WGS sequence"/>
</dbReference>
<proteinExistence type="predicted"/>
<dbReference type="RefSeq" id="WP_056137023.1">
    <property type="nucleotide sequence ID" value="NZ_JACBYE010000070.1"/>
</dbReference>
<gene>
    <name evidence="2" type="ORF">HZZ10_17870</name>
</gene>
<organism evidence="2 3">
    <name type="scientific">Sanguibacter inulinus</name>
    <dbReference type="NCBI Taxonomy" id="60922"/>
    <lineage>
        <taxon>Bacteria</taxon>
        <taxon>Bacillati</taxon>
        <taxon>Actinomycetota</taxon>
        <taxon>Actinomycetes</taxon>
        <taxon>Micrococcales</taxon>
        <taxon>Sanguibacteraceae</taxon>
        <taxon>Sanguibacter</taxon>
    </lineage>
</organism>